<evidence type="ECO:0000313" key="2">
    <source>
        <dbReference type="Proteomes" id="UP000247569"/>
    </source>
</evidence>
<organism evidence="1 2">
    <name type="scientific">Nocardia tenerifensis</name>
    <dbReference type="NCBI Taxonomy" id="228006"/>
    <lineage>
        <taxon>Bacteria</taxon>
        <taxon>Bacillati</taxon>
        <taxon>Actinomycetota</taxon>
        <taxon>Actinomycetes</taxon>
        <taxon>Mycobacteriales</taxon>
        <taxon>Nocardiaceae</taxon>
        <taxon>Nocardia</taxon>
    </lineage>
</organism>
<keyword evidence="2" id="KW-1185">Reference proteome</keyword>
<dbReference type="EMBL" id="QJKF01000011">
    <property type="protein sequence ID" value="PXX59689.1"/>
    <property type="molecule type" value="Genomic_DNA"/>
</dbReference>
<name>A0A318JT29_9NOCA</name>
<dbReference type="InterPro" id="IPR036894">
    <property type="entry name" value="YbaB-like_sf"/>
</dbReference>
<accession>A0A318JT29</accession>
<proteinExistence type="predicted"/>
<reference evidence="1 2" key="1">
    <citation type="submission" date="2018-05" db="EMBL/GenBank/DDBJ databases">
        <title>Genomic Encyclopedia of Type Strains, Phase IV (KMG-IV): sequencing the most valuable type-strain genomes for metagenomic binning, comparative biology and taxonomic classification.</title>
        <authorList>
            <person name="Goeker M."/>
        </authorList>
    </citation>
    <scope>NUCLEOTIDE SEQUENCE [LARGE SCALE GENOMIC DNA]</scope>
    <source>
        <strain evidence="1 2">DSM 44704</strain>
    </source>
</reference>
<protein>
    <recommendedName>
        <fullName evidence="3">YbaB/EbfC DNA-binding family protein</fullName>
    </recommendedName>
</protein>
<dbReference type="AlphaFoldDB" id="A0A318JT29"/>
<evidence type="ECO:0000313" key="1">
    <source>
        <dbReference type="EMBL" id="PXX59689.1"/>
    </source>
</evidence>
<dbReference type="Proteomes" id="UP000247569">
    <property type="component" value="Unassembled WGS sequence"/>
</dbReference>
<sequence length="106" mass="11401">MDLQQEQFERLRAVAQHRIEAVMAEVRRQQFTGTSSDRTATARVSSSGIVLDIELSNGFGDPRQPQWAAAAGVNSTACAIVEAVNAARVAAAQALAGGFSDEFRHR</sequence>
<evidence type="ECO:0008006" key="3">
    <source>
        <dbReference type="Google" id="ProtNLM"/>
    </source>
</evidence>
<gene>
    <name evidence="1" type="ORF">DFR70_11171</name>
</gene>
<dbReference type="Gene3D" id="3.30.1310.10">
    <property type="entry name" value="Nucleoid-associated protein YbaB-like domain"/>
    <property type="match status" value="1"/>
</dbReference>
<comment type="caution">
    <text evidence="1">The sequence shown here is derived from an EMBL/GenBank/DDBJ whole genome shotgun (WGS) entry which is preliminary data.</text>
</comment>